<evidence type="ECO:0000256" key="1">
    <source>
        <dbReference type="SAM" id="MobiDB-lite"/>
    </source>
</evidence>
<feature type="compositionally biased region" description="Basic and acidic residues" evidence="1">
    <location>
        <begin position="94"/>
        <end position="110"/>
    </location>
</feature>
<dbReference type="OrthoDB" id="3260379at2759"/>
<evidence type="ECO:0000313" key="2">
    <source>
        <dbReference type="EMBL" id="TBU23535.1"/>
    </source>
</evidence>
<sequence>MAKRPRVPTALHAELTEYSSLLRALRTSDTLDLVSQLTQPPPLPVSQASFADDVSLTDEDDGDGEDEEAPNELPRTETASQDVFSAVASSPTSHGDHSRHETTFDKLKGKERDTRTRWPLLAGDVHVPEWGLLDEVKHIAEHVLAITNPNEQAAEERDEEEITVANAIASSGTSAIPVTEHEDDPALLELGIDALTADCAAFLTRVLALLAAHVPAAEKSMQNRIAPIKWETVVDVACAHGVASPRIAELVRERMSRLYPPAHPNITHRTQHLRAMKQGLSHVLAKHQNDLLAVPSRVPVRVEEPANHKGSRRVMRQRSASTEAEAEAEAGPAPKRQRTVDG</sequence>
<dbReference type="EMBL" id="ML143502">
    <property type="protein sequence ID" value="TBU23535.1"/>
    <property type="molecule type" value="Genomic_DNA"/>
</dbReference>
<organism evidence="2">
    <name type="scientific">Dichomitus squalens</name>
    <dbReference type="NCBI Taxonomy" id="114155"/>
    <lineage>
        <taxon>Eukaryota</taxon>
        <taxon>Fungi</taxon>
        <taxon>Dikarya</taxon>
        <taxon>Basidiomycota</taxon>
        <taxon>Agaricomycotina</taxon>
        <taxon>Agaricomycetes</taxon>
        <taxon>Polyporales</taxon>
        <taxon>Polyporaceae</taxon>
        <taxon>Dichomitus</taxon>
    </lineage>
</organism>
<dbReference type="Proteomes" id="UP000292957">
    <property type="component" value="Unassembled WGS sequence"/>
</dbReference>
<feature type="region of interest" description="Disordered" evidence="1">
    <location>
        <begin position="302"/>
        <end position="342"/>
    </location>
</feature>
<accession>A0A4Q9M8Y4</accession>
<proteinExistence type="predicted"/>
<protein>
    <submittedName>
        <fullName evidence="2">Uncharacterized protein</fullName>
    </submittedName>
</protein>
<feature type="region of interest" description="Disordered" evidence="1">
    <location>
        <begin position="35"/>
        <end position="110"/>
    </location>
</feature>
<gene>
    <name evidence="2" type="ORF">BD311DRAFT_703702</name>
</gene>
<feature type="compositionally biased region" description="Polar residues" evidence="1">
    <location>
        <begin position="77"/>
        <end position="93"/>
    </location>
</feature>
<dbReference type="AlphaFoldDB" id="A0A4Q9M8Y4"/>
<reference evidence="2" key="1">
    <citation type="submission" date="2019-01" db="EMBL/GenBank/DDBJ databases">
        <title>Draft genome sequences of three monokaryotic isolates of the white-rot basidiomycete fungus Dichomitus squalens.</title>
        <authorList>
            <consortium name="DOE Joint Genome Institute"/>
            <person name="Lopez S.C."/>
            <person name="Andreopoulos B."/>
            <person name="Pangilinan J."/>
            <person name="Lipzen A."/>
            <person name="Riley R."/>
            <person name="Ahrendt S."/>
            <person name="Ng V."/>
            <person name="Barry K."/>
            <person name="Daum C."/>
            <person name="Grigoriev I.V."/>
            <person name="Hilden K.S."/>
            <person name="Makela M.R."/>
            <person name="de Vries R.P."/>
        </authorList>
    </citation>
    <scope>NUCLEOTIDE SEQUENCE [LARGE SCALE GENOMIC DNA]</scope>
    <source>
        <strain evidence="2">OM18370.1</strain>
    </source>
</reference>
<name>A0A4Q9M8Y4_9APHY</name>
<feature type="compositionally biased region" description="Acidic residues" evidence="1">
    <location>
        <begin position="55"/>
        <end position="70"/>
    </location>
</feature>